<proteinExistence type="predicted"/>
<dbReference type="SUPFAM" id="SSF47769">
    <property type="entry name" value="SAM/Pointed domain"/>
    <property type="match status" value="1"/>
</dbReference>
<dbReference type="InterPro" id="IPR038348">
    <property type="entry name" value="SLED_sf"/>
</dbReference>
<dbReference type="InterPro" id="IPR013761">
    <property type="entry name" value="SAM/pointed_sf"/>
</dbReference>
<dbReference type="PROSITE" id="PS51079">
    <property type="entry name" value="MBT"/>
    <property type="match status" value="4"/>
</dbReference>
<protein>
    <recommendedName>
        <fullName evidence="7">Scm-like with four MBT domains protein 1</fullName>
    </recommendedName>
</protein>
<keyword evidence="10" id="KW-0472">Membrane</keyword>
<dbReference type="InterPro" id="IPR001660">
    <property type="entry name" value="SAM"/>
</dbReference>
<dbReference type="Gene3D" id="2.30.30.140">
    <property type="match status" value="4"/>
</dbReference>
<evidence type="ECO:0000256" key="2">
    <source>
        <dbReference type="ARBA" id="ARBA00022491"/>
    </source>
</evidence>
<keyword evidence="10" id="KW-0812">Transmembrane</keyword>
<dbReference type="Gene3D" id="3.90.1150.190">
    <property type="entry name" value="SLED domain"/>
    <property type="match status" value="1"/>
</dbReference>
<evidence type="ECO:0000256" key="5">
    <source>
        <dbReference type="ARBA" id="ARBA00058192"/>
    </source>
</evidence>
<dbReference type="InterPro" id="IPR007594">
    <property type="entry name" value="RFT1"/>
</dbReference>
<feature type="transmembrane region" description="Helical" evidence="10">
    <location>
        <begin position="216"/>
        <end position="237"/>
    </location>
</feature>
<dbReference type="FunFam" id="2.30.30.140:FF:000010">
    <property type="entry name" value="MBT domain-containing protein 1 isoform X1"/>
    <property type="match status" value="1"/>
</dbReference>
<organism evidence="12 13">
    <name type="scientific">Sciurus carolinensis</name>
    <name type="common">Eastern gray squirrel</name>
    <dbReference type="NCBI Taxonomy" id="30640"/>
    <lineage>
        <taxon>Eukaryota</taxon>
        <taxon>Metazoa</taxon>
        <taxon>Chordata</taxon>
        <taxon>Craniata</taxon>
        <taxon>Vertebrata</taxon>
        <taxon>Euteleostomi</taxon>
        <taxon>Mammalia</taxon>
        <taxon>Eutheria</taxon>
        <taxon>Euarchontoglires</taxon>
        <taxon>Glires</taxon>
        <taxon>Rodentia</taxon>
        <taxon>Sciuromorpha</taxon>
        <taxon>Sciuridae</taxon>
        <taxon>Sciurinae</taxon>
        <taxon>Sciurini</taxon>
        <taxon>Sciurus</taxon>
    </lineage>
</organism>
<keyword evidence="2" id="KW-0678">Repressor</keyword>
<dbReference type="Pfam" id="PF00536">
    <property type="entry name" value="SAM_1"/>
    <property type="match status" value="1"/>
</dbReference>
<feature type="repeat" description="MBT" evidence="8">
    <location>
        <begin position="202"/>
        <end position="318"/>
    </location>
</feature>
<dbReference type="CDD" id="cd20111">
    <property type="entry name" value="MBT_SFMBT1_rpt1"/>
    <property type="match status" value="1"/>
</dbReference>
<evidence type="ECO:0000256" key="9">
    <source>
        <dbReference type="SAM" id="MobiDB-lite"/>
    </source>
</evidence>
<dbReference type="GO" id="GO:0005634">
    <property type="term" value="C:nucleus"/>
    <property type="evidence" value="ECO:0007669"/>
    <property type="project" value="UniProtKB-SubCell"/>
</dbReference>
<dbReference type="Pfam" id="PF02820">
    <property type="entry name" value="MBT"/>
    <property type="match status" value="4"/>
</dbReference>
<evidence type="ECO:0000256" key="3">
    <source>
        <dbReference type="ARBA" id="ARBA00022737"/>
    </source>
</evidence>
<name>A0AA41N914_SCICA</name>
<evidence type="ECO:0000256" key="8">
    <source>
        <dbReference type="PROSITE-ProRule" id="PRU00459"/>
    </source>
</evidence>
<dbReference type="FunFam" id="2.30.30.140:FF:000072">
    <property type="entry name" value="Scm like with four mbt domains 2"/>
    <property type="match status" value="1"/>
</dbReference>
<feature type="compositionally biased region" description="Acidic residues" evidence="9">
    <location>
        <begin position="897"/>
        <end position="911"/>
    </location>
</feature>
<dbReference type="FunFam" id="2.30.30.140:FF:000060">
    <property type="entry name" value="Scm-like with four mbt domains 1, isoform CRA_b"/>
    <property type="match status" value="1"/>
</dbReference>
<keyword evidence="4" id="KW-0539">Nucleus</keyword>
<dbReference type="Pfam" id="PF04506">
    <property type="entry name" value="Rft-1"/>
    <property type="match status" value="1"/>
</dbReference>
<dbReference type="CDD" id="cd20115">
    <property type="entry name" value="MBT_SFMBT1_rpt3"/>
    <property type="match status" value="1"/>
</dbReference>
<dbReference type="GO" id="GO:0006488">
    <property type="term" value="P:dolichol-linked oligosaccharide biosynthetic process"/>
    <property type="evidence" value="ECO:0007669"/>
    <property type="project" value="InterPro"/>
</dbReference>
<feature type="domain" description="SAM" evidence="11">
    <location>
        <begin position="991"/>
        <end position="1057"/>
    </location>
</feature>
<dbReference type="GO" id="GO:0003714">
    <property type="term" value="F:transcription corepressor activity"/>
    <property type="evidence" value="ECO:0007669"/>
    <property type="project" value="InterPro"/>
</dbReference>
<comment type="subunit">
    <text evidence="6">Interacts with MYOD1. Component of the SLC (SFMBT1-LSD1-CoREST) corepressor complex, which also contains KDM1A/LSD1 and RCOR1/CoREST. Interacts with KDM1A/LSD1 and RCOR1/CoREST. Interacts with MYOD1. Interacts with L3MBTL3.</text>
</comment>
<evidence type="ECO:0000256" key="1">
    <source>
        <dbReference type="ARBA" id="ARBA00004123"/>
    </source>
</evidence>
<feature type="transmembrane region" description="Helical" evidence="10">
    <location>
        <begin position="123"/>
        <end position="147"/>
    </location>
</feature>
<accession>A0AA41N914</accession>
<dbReference type="InterPro" id="IPR050548">
    <property type="entry name" value="PcG_chromatin_remod_factors"/>
</dbReference>
<dbReference type="CDD" id="cd20117">
    <property type="entry name" value="MBT_SFMBT1_rpt4"/>
    <property type="match status" value="1"/>
</dbReference>
<evidence type="ECO:0000256" key="7">
    <source>
        <dbReference type="ARBA" id="ARBA00074711"/>
    </source>
</evidence>
<dbReference type="InterPro" id="IPR004092">
    <property type="entry name" value="Mbt"/>
</dbReference>
<dbReference type="CDD" id="cd09581">
    <property type="entry name" value="SAM_Scm-like-4MBT1_2"/>
    <property type="match status" value="1"/>
</dbReference>
<keyword evidence="13" id="KW-1185">Reference proteome</keyword>
<dbReference type="GO" id="GO:0003682">
    <property type="term" value="F:chromatin binding"/>
    <property type="evidence" value="ECO:0007669"/>
    <property type="project" value="TreeGrafter"/>
</dbReference>
<dbReference type="Gene3D" id="1.10.150.50">
    <property type="entry name" value="Transcription Factor, Ets-1"/>
    <property type="match status" value="1"/>
</dbReference>
<dbReference type="SMART" id="SM00454">
    <property type="entry name" value="SAM"/>
    <property type="match status" value="1"/>
</dbReference>
<feature type="repeat" description="MBT" evidence="8">
    <location>
        <begin position="554"/>
        <end position="651"/>
    </location>
</feature>
<feature type="transmembrane region" description="Helical" evidence="10">
    <location>
        <begin position="75"/>
        <end position="103"/>
    </location>
</feature>
<evidence type="ECO:0000313" key="12">
    <source>
        <dbReference type="EMBL" id="MBZ3886070.1"/>
    </source>
</evidence>
<evidence type="ECO:0000256" key="10">
    <source>
        <dbReference type="SAM" id="Phobius"/>
    </source>
</evidence>
<keyword evidence="10" id="KW-1133">Transmembrane helix</keyword>
<dbReference type="Proteomes" id="UP001166674">
    <property type="component" value="Unassembled WGS sequence"/>
</dbReference>
<dbReference type="PANTHER" id="PTHR12247">
    <property type="entry name" value="POLYCOMB GROUP PROTEIN"/>
    <property type="match status" value="1"/>
</dbReference>
<keyword evidence="3" id="KW-0677">Repeat</keyword>
<dbReference type="Pfam" id="PF12140">
    <property type="entry name" value="SLED"/>
    <property type="match status" value="1"/>
</dbReference>
<evidence type="ECO:0000313" key="13">
    <source>
        <dbReference type="Proteomes" id="UP001166674"/>
    </source>
</evidence>
<comment type="function">
    <text evidence="5">Histone-binding protein, which is part of various corepressor complexes. Mediates the recruitment of corepressor complexes to target genes, followed by chromatin compaction and repression of transcription. Plays a role during myogenesis: required for the maintenance of undifferentiated states of myogenic progenitor cells via interaction with MYOD1. Interaction with MYOD1 leads to the recruitment of associated corepressors and silencing of MYOD1 target genes. Part of the SLC complex in germ cells, where it may play a role during spermatogenesis.</text>
</comment>
<feature type="compositionally biased region" description="Acidic residues" evidence="9">
    <location>
        <begin position="919"/>
        <end position="928"/>
    </location>
</feature>
<evidence type="ECO:0000259" key="11">
    <source>
        <dbReference type="SMART" id="SM00454"/>
    </source>
</evidence>
<gene>
    <name evidence="12" type="ORF">SUZIE_186105</name>
</gene>
<evidence type="ECO:0000256" key="4">
    <source>
        <dbReference type="ARBA" id="ARBA00023242"/>
    </source>
</evidence>
<dbReference type="CDD" id="cd20113">
    <property type="entry name" value="MBT_SFMBT1_rpt2"/>
    <property type="match status" value="1"/>
</dbReference>
<feature type="transmembrane region" description="Helical" evidence="10">
    <location>
        <begin position="182"/>
        <end position="204"/>
    </location>
</feature>
<dbReference type="InterPro" id="IPR047352">
    <property type="entry name" value="MBT_SFMBT1_rpt2"/>
</dbReference>
<feature type="compositionally biased region" description="Polar residues" evidence="9">
    <location>
        <begin position="881"/>
        <end position="892"/>
    </location>
</feature>
<evidence type="ECO:0000256" key="6">
    <source>
        <dbReference type="ARBA" id="ARBA00066290"/>
    </source>
</evidence>
<dbReference type="EMBL" id="JAATJV010404956">
    <property type="protein sequence ID" value="MBZ3886070.1"/>
    <property type="molecule type" value="Genomic_DNA"/>
</dbReference>
<comment type="caution">
    <text evidence="12">The sequence shown here is derived from an EMBL/GenBank/DDBJ whole genome shotgun (WGS) entry which is preliminary data.</text>
</comment>
<dbReference type="GO" id="GO:0016020">
    <property type="term" value="C:membrane"/>
    <property type="evidence" value="ECO:0007669"/>
    <property type="project" value="InterPro"/>
</dbReference>
<reference evidence="12" key="1">
    <citation type="submission" date="2020-03" db="EMBL/GenBank/DDBJ databases">
        <title>Studies in the Genomics of Life Span.</title>
        <authorList>
            <person name="Glass D."/>
        </authorList>
    </citation>
    <scope>NUCLEOTIDE SEQUENCE</scope>
    <source>
        <strain evidence="12">SUZIE</strain>
        <tissue evidence="12">Muscle</tissue>
    </source>
</reference>
<dbReference type="SUPFAM" id="SSF63748">
    <property type="entry name" value="Tudor/PWWP/MBT"/>
    <property type="match status" value="4"/>
</dbReference>
<feature type="compositionally biased region" description="Basic residues" evidence="9">
    <location>
        <begin position="861"/>
        <end position="880"/>
    </location>
</feature>
<feature type="transmembrane region" description="Helical" evidence="10">
    <location>
        <begin position="159"/>
        <end position="176"/>
    </location>
</feature>
<dbReference type="FunFam" id="1.10.150.50:FF:000027">
    <property type="entry name" value="scm-like with four MBT domains protein 2"/>
    <property type="match status" value="1"/>
</dbReference>
<dbReference type="InterPro" id="IPR021987">
    <property type="entry name" value="SLED"/>
</dbReference>
<dbReference type="SMART" id="SM00561">
    <property type="entry name" value="MBT"/>
    <property type="match status" value="4"/>
</dbReference>
<feature type="region of interest" description="Disordered" evidence="9">
    <location>
        <begin position="839"/>
        <end position="975"/>
    </location>
</feature>
<feature type="repeat" description="MBT" evidence="8">
    <location>
        <begin position="326"/>
        <end position="430"/>
    </location>
</feature>
<dbReference type="InterPro" id="IPR047351">
    <property type="entry name" value="MBT_SFMBT1_rpt3"/>
</dbReference>
<dbReference type="FunFam" id="3.90.1150.190:FF:000002">
    <property type="entry name" value="Scm-like with four MBT domains protein 2"/>
    <property type="match status" value="1"/>
</dbReference>
<dbReference type="GO" id="GO:0042393">
    <property type="term" value="F:histone binding"/>
    <property type="evidence" value="ECO:0007669"/>
    <property type="project" value="InterPro"/>
</dbReference>
<sequence>MGNDSGELSLPERKWNEHVPTVMDIPFTGVYDIVNNLGSLVARLIFQPIEESFYVFFAKVLEREKDATLQRQEDFAVAAAVLESLLKLALLAGLTITVFGFAYSQLALDIYGGAMLSSGSGPVLLRTYCLYVLLLAINGVTECFTFAAMSKKEVDRYNFTMLALSFSFLALSYLLTRWFGSVGFILANCFNMGIRITQSLCFIYHYYQGSPHRPLAGLHLSPVLLGVFVLSGVITGVSEVDTRLQNGFAPGMKLEVAVRTNPETYWVATIITACEQLLLLRYDGYGEDRRADFWCDIRKADLYPIGWCEQNKKTLEAPEGIRDKVSDWDTFLRQTVIGACSPPVSLLEGLRNGRNPLDLIAPGSRLECQAFRDTLSTWIVTVVENIGGRLKLRYEGVESPNNFEHWLYYLDPFLHHVGWAAQQGYELQPPLAIRHLKNETEWQEILAKVKEEEEEPLPSYLFKDKQVIGIHTFSVNMKLEAVDPWSPFGISPATVVKVFDEKYFLVEMDDLRPGDHARRSFVCHVNSPGIFPVQWSLKNGLHISPPPGYPHQDFDWADYLKQCGAEAAPQRCFPPLISEHEFKENMKLEAVNPLFPEEVCIATITAVRGSYLWLQLEGSKKPIPECIVSVESMDIFPLGWCETNGHPLSTPRRARVHKQRKIAVVQPEKQVPSSRTVHEGLKSQESNSTDSVMVNGKYCCPKIYFNHRCFSGPYLNKGRIAELPQCVGPGNCVLVLREVLTLLINAAYKPSRVLRELQLDKDSVWHGCGEVLKAKYKGKSYRATVEIVKTADRVTEFCRQTCIKLECCPNLFGPRMVLDTCSENCSVLTKTKYTHYYGKKKNKRIGRPPGGHSNLACALKKASKRRKRRKNVFVHKKKRSSASVDNTPVGSPQGSGGEDEDDADEGDDDSLSEGSTSEQQDELQEESEMSEKKSCSSSPTQSEISTSLPPDRQRRKRELRSFSFSDDENKPPSPKEIRIEVAERLHLDSNPLKWSVADVVRFIRSTDCAPLARIFLDQEIDGQALLLLTLPTVQECMDLKLGPAIKLCHHIERIKFAFYEQFAN</sequence>
<feature type="repeat" description="MBT" evidence="8">
    <location>
        <begin position="440"/>
        <end position="546"/>
    </location>
</feature>
<feature type="compositionally biased region" description="Low complexity" evidence="9">
    <location>
        <begin position="935"/>
        <end position="947"/>
    </location>
</feature>
<dbReference type="InterPro" id="IPR037604">
    <property type="entry name" value="Scm-like-4MBT1/2_SAM"/>
</dbReference>
<dbReference type="AlphaFoldDB" id="A0AA41N914"/>
<comment type="subcellular location">
    <subcellularLocation>
        <location evidence="1">Nucleus</location>
    </subcellularLocation>
</comment>
<dbReference type="PANTHER" id="PTHR12247:SF77">
    <property type="entry name" value="SCM-LIKE WITH FOUR MBT DOMAINS PROTEIN 1"/>
    <property type="match status" value="1"/>
</dbReference>